<evidence type="ECO:0000256" key="1">
    <source>
        <dbReference type="SAM" id="SignalP"/>
    </source>
</evidence>
<dbReference type="Proteomes" id="UP001240236">
    <property type="component" value="Unassembled WGS sequence"/>
</dbReference>
<name>A0AAE3W5T6_9ACTN</name>
<accession>A0AAE3W5T6</accession>
<dbReference type="AlphaFoldDB" id="A0AAE3W5T6"/>
<keyword evidence="1" id="KW-0732">Signal</keyword>
<organism evidence="2 3">
    <name type="scientific">Catenuloplanes indicus</name>
    <dbReference type="NCBI Taxonomy" id="137267"/>
    <lineage>
        <taxon>Bacteria</taxon>
        <taxon>Bacillati</taxon>
        <taxon>Actinomycetota</taxon>
        <taxon>Actinomycetes</taxon>
        <taxon>Micromonosporales</taxon>
        <taxon>Micromonosporaceae</taxon>
        <taxon>Catenuloplanes</taxon>
    </lineage>
</organism>
<reference evidence="2 3" key="1">
    <citation type="submission" date="2023-07" db="EMBL/GenBank/DDBJ databases">
        <title>Sequencing the genomes of 1000 actinobacteria strains.</title>
        <authorList>
            <person name="Klenk H.-P."/>
        </authorList>
    </citation>
    <scope>NUCLEOTIDE SEQUENCE [LARGE SCALE GENOMIC DNA]</scope>
    <source>
        <strain evidence="2 3">DSM 44709</strain>
    </source>
</reference>
<evidence type="ECO:0008006" key="4">
    <source>
        <dbReference type="Google" id="ProtNLM"/>
    </source>
</evidence>
<proteinExistence type="predicted"/>
<feature type="chain" id="PRO_5042125555" description="Lipoprotein" evidence="1">
    <location>
        <begin position="29"/>
        <end position="112"/>
    </location>
</feature>
<gene>
    <name evidence="2" type="ORF">J2S42_006484</name>
</gene>
<sequence length="112" mass="11441">MTTNRRIIRAVPAALLGAVLALSLAACSGEGYSTQCGLDQCTVTFDRGATASAEILGIEAKLVEVQGQVATFEVAGEQVALTVGQAATEVGGFLVQLESLTDTQAAIQISVN</sequence>
<feature type="signal peptide" evidence="1">
    <location>
        <begin position="1"/>
        <end position="28"/>
    </location>
</feature>
<dbReference type="EMBL" id="JAUSUZ010000001">
    <property type="protein sequence ID" value="MDQ0369815.1"/>
    <property type="molecule type" value="Genomic_DNA"/>
</dbReference>
<evidence type="ECO:0000313" key="2">
    <source>
        <dbReference type="EMBL" id="MDQ0369815.1"/>
    </source>
</evidence>
<evidence type="ECO:0000313" key="3">
    <source>
        <dbReference type="Proteomes" id="UP001240236"/>
    </source>
</evidence>
<protein>
    <recommendedName>
        <fullName evidence="4">Lipoprotein</fullName>
    </recommendedName>
</protein>
<keyword evidence="3" id="KW-1185">Reference proteome</keyword>
<comment type="caution">
    <text evidence="2">The sequence shown here is derived from an EMBL/GenBank/DDBJ whole genome shotgun (WGS) entry which is preliminary data.</text>
</comment>
<dbReference type="PROSITE" id="PS51257">
    <property type="entry name" value="PROKAR_LIPOPROTEIN"/>
    <property type="match status" value="1"/>
</dbReference>